<comment type="caution">
    <text evidence="3">The sequence shown here is derived from an EMBL/GenBank/DDBJ whole genome shotgun (WGS) entry which is preliminary data.</text>
</comment>
<evidence type="ECO:0000313" key="3">
    <source>
        <dbReference type="EMBL" id="MBC9718910.1"/>
    </source>
</evidence>
<accession>A0ABR7STV7</accession>
<feature type="chain" id="PRO_5047013049" evidence="2">
    <location>
        <begin position="26"/>
        <end position="62"/>
    </location>
</feature>
<proteinExistence type="predicted"/>
<feature type="compositionally biased region" description="Polar residues" evidence="1">
    <location>
        <begin position="46"/>
        <end position="56"/>
    </location>
</feature>
<feature type="signal peptide" evidence="2">
    <location>
        <begin position="1"/>
        <end position="25"/>
    </location>
</feature>
<gene>
    <name evidence="3" type="ORF">H9Y04_40930</name>
</gene>
<dbReference type="EMBL" id="JACTVJ010000030">
    <property type="protein sequence ID" value="MBC9718910.1"/>
    <property type="molecule type" value="Genomic_DNA"/>
</dbReference>
<sequence>MNSWTRLVAGSLLVLATALTPVALAGSAAAQAPRDGSLAAPLDGTIGTNDTHWGSNPPTPQP</sequence>
<evidence type="ECO:0000256" key="2">
    <source>
        <dbReference type="SAM" id="SignalP"/>
    </source>
</evidence>
<protein>
    <submittedName>
        <fullName evidence="3">Uncharacterized protein</fullName>
    </submittedName>
</protein>
<name>A0ABR7STV7_9ACTN</name>
<dbReference type="Proteomes" id="UP000642284">
    <property type="component" value="Unassembled WGS sequence"/>
</dbReference>
<keyword evidence="2" id="KW-0732">Signal</keyword>
<reference evidence="3 4" key="1">
    <citation type="submission" date="2020-08" db="EMBL/GenBank/DDBJ databases">
        <title>Genemic of Streptomyces polyaspartic.</title>
        <authorList>
            <person name="Liu W."/>
        </authorList>
    </citation>
    <scope>NUCLEOTIDE SEQUENCE [LARGE SCALE GENOMIC DNA]</scope>
    <source>
        <strain evidence="3 4">TRM66268-LWL</strain>
    </source>
</reference>
<organism evidence="3 4">
    <name type="scientific">Streptomyces polyasparticus</name>
    <dbReference type="NCBI Taxonomy" id="2767826"/>
    <lineage>
        <taxon>Bacteria</taxon>
        <taxon>Bacillati</taxon>
        <taxon>Actinomycetota</taxon>
        <taxon>Actinomycetes</taxon>
        <taxon>Kitasatosporales</taxon>
        <taxon>Streptomycetaceae</taxon>
        <taxon>Streptomyces</taxon>
    </lineage>
</organism>
<feature type="region of interest" description="Disordered" evidence="1">
    <location>
        <begin position="26"/>
        <end position="62"/>
    </location>
</feature>
<evidence type="ECO:0000313" key="4">
    <source>
        <dbReference type="Proteomes" id="UP000642284"/>
    </source>
</evidence>
<evidence type="ECO:0000256" key="1">
    <source>
        <dbReference type="SAM" id="MobiDB-lite"/>
    </source>
</evidence>
<keyword evidence="4" id="KW-1185">Reference proteome</keyword>
<dbReference type="RefSeq" id="WP_187819331.1">
    <property type="nucleotide sequence ID" value="NZ_JACTVJ010000030.1"/>
</dbReference>